<name>A0ABP9MYT9_9HYPH</name>
<evidence type="ECO:0000313" key="2">
    <source>
        <dbReference type="Proteomes" id="UP001500864"/>
    </source>
</evidence>
<keyword evidence="2" id="KW-1185">Reference proteome</keyword>
<dbReference type="InterPro" id="IPR011681">
    <property type="entry name" value="GcrA"/>
</dbReference>
<gene>
    <name evidence="1" type="ORF">GCM10023261_03640</name>
</gene>
<accession>A0ABP9MYT9</accession>
<evidence type="ECO:0000313" key="1">
    <source>
        <dbReference type="EMBL" id="GAA5104776.1"/>
    </source>
</evidence>
<sequence>MGWSEWSANMGWTYERVELLKKLWSEGLSASQIAAQLGGVSRNAVIGKVHRLKLPGRGKATQGMSRTQKTLVDVSSSTPRIRRTTSTVLPTNAASCNVGAAALKVDVVAEDVTEVDMSAQSNVVPISRQLNLLQLSETTCRWPVGDPLSSDFHFCGADSGENSPYCAFHAKIAFQPISERRRIRI</sequence>
<dbReference type="Gene3D" id="1.10.10.60">
    <property type="entry name" value="Homeodomain-like"/>
    <property type="match status" value="1"/>
</dbReference>
<dbReference type="Pfam" id="PF07750">
    <property type="entry name" value="GcrA"/>
    <property type="match status" value="1"/>
</dbReference>
<dbReference type="EMBL" id="BAABIZ010000002">
    <property type="protein sequence ID" value="GAA5104776.1"/>
    <property type="molecule type" value="Genomic_DNA"/>
</dbReference>
<organism evidence="1 2">
    <name type="scientific">Bartonella jaculi</name>
    <dbReference type="NCBI Taxonomy" id="686226"/>
    <lineage>
        <taxon>Bacteria</taxon>
        <taxon>Pseudomonadati</taxon>
        <taxon>Pseudomonadota</taxon>
        <taxon>Alphaproteobacteria</taxon>
        <taxon>Hyphomicrobiales</taxon>
        <taxon>Bartonellaceae</taxon>
        <taxon>Bartonella</taxon>
    </lineage>
</organism>
<dbReference type="Proteomes" id="UP001500864">
    <property type="component" value="Unassembled WGS sequence"/>
</dbReference>
<reference evidence="2" key="1">
    <citation type="journal article" date="2019" name="Int. J. Syst. Evol. Microbiol.">
        <title>The Global Catalogue of Microorganisms (GCM) 10K type strain sequencing project: providing services to taxonomists for standard genome sequencing and annotation.</title>
        <authorList>
            <consortium name="The Broad Institute Genomics Platform"/>
            <consortium name="The Broad Institute Genome Sequencing Center for Infectious Disease"/>
            <person name="Wu L."/>
            <person name="Ma J."/>
        </authorList>
    </citation>
    <scope>NUCLEOTIDE SEQUENCE [LARGE SCALE GENOMIC DNA]</scope>
    <source>
        <strain evidence="2">JCM 17712</strain>
    </source>
</reference>
<proteinExistence type="predicted"/>
<comment type="caution">
    <text evidence="1">The sequence shown here is derived from an EMBL/GenBank/DDBJ whole genome shotgun (WGS) entry which is preliminary data.</text>
</comment>
<protein>
    <submittedName>
        <fullName evidence="1">GcrA family cell cycle regulator</fullName>
    </submittedName>
</protein>